<sequence>MGERAAISEDIRSVYSEAKADGFDAGTIRRLIARMEMAPDDREEADALLATYEAAIGGLIDAEAERRLTDTRPDAAAIALEMLTADIVGLEDEARAAALVEHVTILLDIRAEIAVLRGQERARKAMAKDEGFDAKQIGATVHWFEKCVKHGEDAMRAAEATFHLYRGTVEADRIAPAAMSDRDRGLMAKFAGRDPAAEKRSAARKRLSGTIATLNAMDAATRRGGGHG</sequence>
<reference evidence="2 3" key="1">
    <citation type="submission" date="2020-02" db="EMBL/GenBank/DDBJ databases">
        <authorList>
            <person name="Zheng R.K."/>
            <person name="Sun C.M."/>
        </authorList>
    </citation>
    <scope>NUCLEOTIDE SEQUENCE [LARGE SCALE GENOMIC DNA]</scope>
    <source>
        <strain evidence="3">zrk23</strain>
    </source>
</reference>
<evidence type="ECO:0000313" key="3">
    <source>
        <dbReference type="Proteomes" id="UP000501568"/>
    </source>
</evidence>
<keyword evidence="3" id="KW-1185">Reference proteome</keyword>
<proteinExistence type="predicted"/>
<dbReference type="Proteomes" id="UP000501568">
    <property type="component" value="Chromosome"/>
</dbReference>
<dbReference type="EMBL" id="CP049109">
    <property type="protein sequence ID" value="QIG81875.1"/>
    <property type="molecule type" value="Genomic_DNA"/>
</dbReference>
<dbReference type="KEGG" id="spzr:G5C33_09450"/>
<protein>
    <submittedName>
        <fullName evidence="2">DUF2312 domain-containing protein</fullName>
    </submittedName>
</protein>
<gene>
    <name evidence="2" type="ORF">G5C33_09450</name>
</gene>
<dbReference type="GO" id="GO:0003677">
    <property type="term" value="F:DNA binding"/>
    <property type="evidence" value="ECO:0007669"/>
    <property type="project" value="InterPro"/>
</dbReference>
<dbReference type="Pfam" id="PF10073">
    <property type="entry name" value="GapR_DNA-bd"/>
    <property type="match status" value="1"/>
</dbReference>
<feature type="domain" description="GapR-like DNA-binding" evidence="1">
    <location>
        <begin position="3"/>
        <end position="57"/>
    </location>
</feature>
<name>A0A6G6YAB9_9SPHN</name>
<evidence type="ECO:0000259" key="1">
    <source>
        <dbReference type="Pfam" id="PF10073"/>
    </source>
</evidence>
<dbReference type="InterPro" id="IPR046367">
    <property type="entry name" value="GapR-like_DNA-bd"/>
</dbReference>
<dbReference type="AlphaFoldDB" id="A0A6G6YAB9"/>
<accession>A0A6G6YAB9</accession>
<organism evidence="2 3">
    <name type="scientific">Stakelama tenebrarum</name>
    <dbReference type="NCBI Taxonomy" id="2711215"/>
    <lineage>
        <taxon>Bacteria</taxon>
        <taxon>Pseudomonadati</taxon>
        <taxon>Pseudomonadota</taxon>
        <taxon>Alphaproteobacteria</taxon>
        <taxon>Sphingomonadales</taxon>
        <taxon>Sphingomonadaceae</taxon>
        <taxon>Stakelama</taxon>
    </lineage>
</organism>
<evidence type="ECO:0000313" key="2">
    <source>
        <dbReference type="EMBL" id="QIG81875.1"/>
    </source>
</evidence>